<evidence type="ECO:0000313" key="2">
    <source>
        <dbReference type="Proteomes" id="UP001239111"/>
    </source>
</evidence>
<comment type="caution">
    <text evidence="1">The sequence shown here is derived from an EMBL/GenBank/DDBJ whole genome shotgun (WGS) entry which is preliminary data.</text>
</comment>
<accession>A0ACC2N2Z4</accession>
<reference evidence="1" key="1">
    <citation type="submission" date="2023-04" db="EMBL/GenBank/DDBJ databases">
        <title>A chromosome-level genome assembly of the parasitoid wasp Eretmocerus hayati.</title>
        <authorList>
            <person name="Zhong Y."/>
            <person name="Liu S."/>
            <person name="Liu Y."/>
        </authorList>
    </citation>
    <scope>NUCLEOTIDE SEQUENCE</scope>
    <source>
        <strain evidence="1">ZJU_SS_LIU_2023</strain>
    </source>
</reference>
<organism evidence="1 2">
    <name type="scientific">Eretmocerus hayati</name>
    <dbReference type="NCBI Taxonomy" id="131215"/>
    <lineage>
        <taxon>Eukaryota</taxon>
        <taxon>Metazoa</taxon>
        <taxon>Ecdysozoa</taxon>
        <taxon>Arthropoda</taxon>
        <taxon>Hexapoda</taxon>
        <taxon>Insecta</taxon>
        <taxon>Pterygota</taxon>
        <taxon>Neoptera</taxon>
        <taxon>Endopterygota</taxon>
        <taxon>Hymenoptera</taxon>
        <taxon>Apocrita</taxon>
        <taxon>Proctotrupomorpha</taxon>
        <taxon>Chalcidoidea</taxon>
        <taxon>Aphelinidae</taxon>
        <taxon>Aphelininae</taxon>
        <taxon>Eretmocerus</taxon>
    </lineage>
</organism>
<keyword evidence="2" id="KW-1185">Reference proteome</keyword>
<gene>
    <name evidence="1" type="ORF">QAD02_007202</name>
</gene>
<evidence type="ECO:0000313" key="1">
    <source>
        <dbReference type="EMBL" id="KAJ8665540.1"/>
    </source>
</evidence>
<dbReference type="Proteomes" id="UP001239111">
    <property type="component" value="Chromosome 4"/>
</dbReference>
<name>A0ACC2N2Z4_9HYME</name>
<protein>
    <submittedName>
        <fullName evidence="1">Uncharacterized protein</fullName>
    </submittedName>
</protein>
<dbReference type="EMBL" id="CM056744">
    <property type="protein sequence ID" value="KAJ8665540.1"/>
    <property type="molecule type" value="Genomic_DNA"/>
</dbReference>
<proteinExistence type="predicted"/>
<sequence>MIGVQAEIDPFMETHLLDLLAQGHGHIDQFYVALRYLENHVPVERFFTYLPNVGHIAVDMLTAVENLLVQRGKYSLNLVGAATMDACSDSKKFSDFLKELYVFFLPTERHKLLTKKLGIISSITESLPLAQKRVDTTRWGPRGSVKSVKYGYSGYKEALSELSGSCGEAKSPP</sequence>